<feature type="domain" description="EamA" evidence="7">
    <location>
        <begin position="2"/>
        <end position="131"/>
    </location>
</feature>
<dbReference type="Pfam" id="PF00892">
    <property type="entry name" value="EamA"/>
    <property type="match status" value="2"/>
</dbReference>
<keyword evidence="4 6" id="KW-1133">Transmembrane helix</keyword>
<feature type="domain" description="EamA" evidence="7">
    <location>
        <begin position="150"/>
        <end position="273"/>
    </location>
</feature>
<evidence type="ECO:0000256" key="1">
    <source>
        <dbReference type="ARBA" id="ARBA00004141"/>
    </source>
</evidence>
<dbReference type="AlphaFoldDB" id="A0A930VHA6"/>
<dbReference type="InterPro" id="IPR037185">
    <property type="entry name" value="EmrE-like"/>
</dbReference>
<feature type="transmembrane region" description="Helical" evidence="6">
    <location>
        <begin position="114"/>
        <end position="131"/>
    </location>
</feature>
<dbReference type="SUPFAM" id="SSF103481">
    <property type="entry name" value="Multidrug resistance efflux transporter EmrE"/>
    <property type="match status" value="2"/>
</dbReference>
<dbReference type="Proteomes" id="UP000640489">
    <property type="component" value="Unassembled WGS sequence"/>
</dbReference>
<gene>
    <name evidence="8" type="ORF">ISU07_12330</name>
</gene>
<evidence type="ECO:0000313" key="9">
    <source>
        <dbReference type="Proteomes" id="UP000640489"/>
    </source>
</evidence>
<reference evidence="8" key="1">
    <citation type="submission" date="2020-11" db="EMBL/GenBank/DDBJ databases">
        <title>Nocardioides sp. nov., isolated from Soil of Cynanchum wilfordii Hemsley rhizosphere.</title>
        <authorList>
            <person name="Lee J.-S."/>
            <person name="Suh M.K."/>
            <person name="Kim J.-S."/>
        </authorList>
    </citation>
    <scope>NUCLEOTIDE SEQUENCE</scope>
    <source>
        <strain evidence="8">KCTC 19275</strain>
    </source>
</reference>
<feature type="transmembrane region" description="Helical" evidence="6">
    <location>
        <begin position="258"/>
        <end position="275"/>
    </location>
</feature>
<comment type="caution">
    <text evidence="8">The sequence shown here is derived from an EMBL/GenBank/DDBJ whole genome shotgun (WGS) entry which is preliminary data.</text>
</comment>
<dbReference type="RefSeq" id="WP_194707087.1">
    <property type="nucleotide sequence ID" value="NZ_JADKPN010000006.1"/>
</dbReference>
<evidence type="ECO:0000256" key="2">
    <source>
        <dbReference type="ARBA" id="ARBA00007362"/>
    </source>
</evidence>
<dbReference type="GO" id="GO:0016020">
    <property type="term" value="C:membrane"/>
    <property type="evidence" value="ECO:0007669"/>
    <property type="project" value="UniProtKB-SubCell"/>
</dbReference>
<feature type="transmembrane region" description="Helical" evidence="6">
    <location>
        <begin position="88"/>
        <end position="108"/>
    </location>
</feature>
<sequence>MAILLSLLAAASYGLADFSGGFASKRASAWSVALVACLTGGVLVLALSAVSGGEPTTSDLWWGAAAGVGNGFGTAFLYRGLSSGRMGVVAPVSGVGAAVIPVVVGVALGERPAALVWLGIVLALPAIWLVARDPAGLSSAAPGGVADGSLAGLGFGLFFVALGQVSDDAGMLPLAVNQLVAGVVIVLVALTLRQPWLPRERAALGGILAGALGTCAAVLFVAATHHGYLSVAAVLTSLYPAFTVVLAASVLREHVHRAQAAGLLLCAVAVSLVAAG</sequence>
<dbReference type="PANTHER" id="PTHR32322">
    <property type="entry name" value="INNER MEMBRANE TRANSPORTER"/>
    <property type="match status" value="1"/>
</dbReference>
<dbReference type="InterPro" id="IPR000620">
    <property type="entry name" value="EamA_dom"/>
</dbReference>
<evidence type="ECO:0000256" key="6">
    <source>
        <dbReference type="SAM" id="Phobius"/>
    </source>
</evidence>
<evidence type="ECO:0000259" key="7">
    <source>
        <dbReference type="Pfam" id="PF00892"/>
    </source>
</evidence>
<dbReference type="EMBL" id="JADKPN010000006">
    <property type="protein sequence ID" value="MBF4763915.1"/>
    <property type="molecule type" value="Genomic_DNA"/>
</dbReference>
<feature type="transmembrane region" description="Helical" evidence="6">
    <location>
        <begin position="228"/>
        <end position="251"/>
    </location>
</feature>
<feature type="transmembrane region" description="Helical" evidence="6">
    <location>
        <begin position="32"/>
        <end position="50"/>
    </location>
</feature>
<dbReference type="Gene3D" id="1.10.3730.20">
    <property type="match status" value="1"/>
</dbReference>
<dbReference type="InterPro" id="IPR050638">
    <property type="entry name" value="AA-Vitamin_Transporters"/>
</dbReference>
<dbReference type="PANTHER" id="PTHR32322:SF2">
    <property type="entry name" value="EAMA DOMAIN-CONTAINING PROTEIN"/>
    <property type="match status" value="1"/>
</dbReference>
<protein>
    <submittedName>
        <fullName evidence="8">DMT family transporter</fullName>
    </submittedName>
</protein>
<evidence type="ECO:0000313" key="8">
    <source>
        <dbReference type="EMBL" id="MBF4763915.1"/>
    </source>
</evidence>
<keyword evidence="3 6" id="KW-0812">Transmembrane</keyword>
<accession>A0A930VHA6</accession>
<organism evidence="8 9">
    <name type="scientific">Nocardioides islandensis</name>
    <dbReference type="NCBI Taxonomy" id="433663"/>
    <lineage>
        <taxon>Bacteria</taxon>
        <taxon>Bacillati</taxon>
        <taxon>Actinomycetota</taxon>
        <taxon>Actinomycetes</taxon>
        <taxon>Propionibacteriales</taxon>
        <taxon>Nocardioidaceae</taxon>
        <taxon>Nocardioides</taxon>
    </lineage>
</organism>
<evidence type="ECO:0000256" key="5">
    <source>
        <dbReference type="ARBA" id="ARBA00023136"/>
    </source>
</evidence>
<feature type="transmembrane region" description="Helical" evidence="6">
    <location>
        <begin position="171"/>
        <end position="190"/>
    </location>
</feature>
<comment type="subcellular location">
    <subcellularLocation>
        <location evidence="1">Membrane</location>
        <topology evidence="1">Multi-pass membrane protein</topology>
    </subcellularLocation>
</comment>
<evidence type="ECO:0000256" key="3">
    <source>
        <dbReference type="ARBA" id="ARBA00022692"/>
    </source>
</evidence>
<keyword evidence="5 6" id="KW-0472">Membrane</keyword>
<feature type="transmembrane region" description="Helical" evidence="6">
    <location>
        <begin position="202"/>
        <end position="222"/>
    </location>
</feature>
<evidence type="ECO:0000256" key="4">
    <source>
        <dbReference type="ARBA" id="ARBA00022989"/>
    </source>
</evidence>
<proteinExistence type="inferred from homology"/>
<name>A0A930VHA6_9ACTN</name>
<keyword evidence="9" id="KW-1185">Reference proteome</keyword>
<feature type="transmembrane region" description="Helical" evidence="6">
    <location>
        <begin position="143"/>
        <end position="165"/>
    </location>
</feature>
<comment type="similarity">
    <text evidence="2">Belongs to the EamA transporter family.</text>
</comment>